<accession>A0A1M5BPB4</accession>
<gene>
    <name evidence="3" type="ORF">SAMN05444377_10916</name>
</gene>
<keyword evidence="4" id="KW-1185">Reference proteome</keyword>
<proteinExistence type="predicted"/>
<evidence type="ECO:0000256" key="1">
    <source>
        <dbReference type="ARBA" id="ARBA00022729"/>
    </source>
</evidence>
<evidence type="ECO:0000259" key="2">
    <source>
        <dbReference type="Pfam" id="PF13505"/>
    </source>
</evidence>
<dbReference type="STRING" id="1124188.SAMN05444377_10916"/>
<dbReference type="InterPro" id="IPR027385">
    <property type="entry name" value="Beta-barrel_OMP"/>
</dbReference>
<dbReference type="Pfam" id="PF13505">
    <property type="entry name" value="OMP_b-brl"/>
    <property type="match status" value="1"/>
</dbReference>
<dbReference type="AlphaFoldDB" id="A0A1M5BPB4"/>
<feature type="domain" description="Outer membrane protein beta-barrel" evidence="2">
    <location>
        <begin position="7"/>
        <end position="162"/>
    </location>
</feature>
<evidence type="ECO:0000313" key="4">
    <source>
        <dbReference type="Proteomes" id="UP000184147"/>
    </source>
</evidence>
<dbReference type="OrthoDB" id="947434at2"/>
<evidence type="ECO:0000313" key="3">
    <source>
        <dbReference type="EMBL" id="SHF44062.1"/>
    </source>
</evidence>
<protein>
    <submittedName>
        <fullName evidence="3">Outer membrane protein beta-barrel domain-containing protein</fullName>
    </submittedName>
</protein>
<dbReference type="Proteomes" id="UP000184147">
    <property type="component" value="Unassembled WGS sequence"/>
</dbReference>
<keyword evidence="1" id="KW-0732">Signal</keyword>
<dbReference type="RefSeq" id="WP_073363398.1">
    <property type="nucleotide sequence ID" value="NZ_FQVQ01000009.1"/>
</dbReference>
<dbReference type="InterPro" id="IPR011250">
    <property type="entry name" value="OMP/PagP_B-barrel"/>
</dbReference>
<reference evidence="3 4" key="1">
    <citation type="submission" date="2016-11" db="EMBL/GenBank/DDBJ databases">
        <authorList>
            <person name="Jaros S."/>
            <person name="Januszkiewicz K."/>
            <person name="Wedrychowicz H."/>
        </authorList>
    </citation>
    <scope>NUCLEOTIDE SEQUENCE [LARGE SCALE GENOMIC DNA]</scope>
    <source>
        <strain evidence="3 4">DSM 25660</strain>
    </source>
</reference>
<name>A0A1M5BPB4_9FLAO</name>
<dbReference type="EMBL" id="FQVQ01000009">
    <property type="protein sequence ID" value="SHF44062.1"/>
    <property type="molecule type" value="Genomic_DNA"/>
</dbReference>
<sequence>MKKIILIAVLATGLCATAQKRIRGDVELTPYIGYHSSTYSSTSGADGLNTLQFGVLGDFYFNNRWSIRTGLQSQTMGVEVFGFDEKLNYIQIPVNANWHFGSSRAWNLNFGLTGGVLTSAKSGGEDISEFVEGTQIGLSFGIGYKIFLNKRTGLLIDYQAFSGMTDVSKNPMIDVRNIAGSLNLGCVVRL</sequence>
<dbReference type="SUPFAM" id="SSF56925">
    <property type="entry name" value="OMPA-like"/>
    <property type="match status" value="1"/>
</dbReference>
<dbReference type="Gene3D" id="2.40.160.20">
    <property type="match status" value="1"/>
</dbReference>
<organism evidence="3 4">
    <name type="scientific">Flavobacterium fontis</name>
    <dbReference type="NCBI Taxonomy" id="1124188"/>
    <lineage>
        <taxon>Bacteria</taxon>
        <taxon>Pseudomonadati</taxon>
        <taxon>Bacteroidota</taxon>
        <taxon>Flavobacteriia</taxon>
        <taxon>Flavobacteriales</taxon>
        <taxon>Flavobacteriaceae</taxon>
        <taxon>Flavobacterium</taxon>
    </lineage>
</organism>